<evidence type="ECO:0000313" key="3">
    <source>
        <dbReference type="Proteomes" id="UP000249061"/>
    </source>
</evidence>
<dbReference type="EMBL" id="QFQP01000006">
    <property type="protein sequence ID" value="PZR14962.1"/>
    <property type="molecule type" value="Genomic_DNA"/>
</dbReference>
<organism evidence="2 3">
    <name type="scientific">Archangium gephyra</name>
    <dbReference type="NCBI Taxonomy" id="48"/>
    <lineage>
        <taxon>Bacteria</taxon>
        <taxon>Pseudomonadati</taxon>
        <taxon>Myxococcota</taxon>
        <taxon>Myxococcia</taxon>
        <taxon>Myxococcales</taxon>
        <taxon>Cystobacterineae</taxon>
        <taxon>Archangiaceae</taxon>
        <taxon>Archangium</taxon>
    </lineage>
</organism>
<proteinExistence type="predicted"/>
<gene>
    <name evidence="2" type="ORF">DI536_09280</name>
</gene>
<dbReference type="Proteomes" id="UP000249061">
    <property type="component" value="Unassembled WGS sequence"/>
</dbReference>
<comment type="caution">
    <text evidence="2">The sequence shown here is derived from an EMBL/GenBank/DDBJ whole genome shotgun (WGS) entry which is preliminary data.</text>
</comment>
<feature type="transmembrane region" description="Helical" evidence="1">
    <location>
        <begin position="6"/>
        <end position="32"/>
    </location>
</feature>
<feature type="transmembrane region" description="Helical" evidence="1">
    <location>
        <begin position="145"/>
        <end position="166"/>
    </location>
</feature>
<keyword evidence="1" id="KW-1133">Transmembrane helix</keyword>
<keyword evidence="1" id="KW-0472">Membrane</keyword>
<evidence type="ECO:0000313" key="2">
    <source>
        <dbReference type="EMBL" id="PZR14962.1"/>
    </source>
</evidence>
<dbReference type="AlphaFoldDB" id="A0A2W5TJL1"/>
<accession>A0A2W5TJL1</accession>
<sequence length="384" mass="40543">MPTILVVIGLVPFFAGRTLLTSGLVISWYLAFDAGNGGLNFRSALILTLGVAVTAGIDYGLTKLKPWARELLTATLTIPKELEDKFKVFAALMCATALISNENGSRLQLIGALVIVGGLSWLFTKLRSNADAIFETLPVAQLPGVGSAIFLVELVSTIAGVALAFLAPVVSVVLMVFALIGLALVAAALRRFRDGAREACVSCGASVHQCAGACPKCGTAHAAHCVGVLGRPTKALVQDESRHRLVLLAGHRCPRCADGLRGSHCPACKLDAFRDDAEFTAFVRYVDTRFAVMTPVFVALGFMPVLGLALALVAYRLSSAGAFAGYADWRGKLGVRVLRGAMLVGLALVQPVPLIGVAATWAYLTLSHVWTRATVKRTLVDVDA</sequence>
<reference evidence="2 3" key="1">
    <citation type="submission" date="2017-08" db="EMBL/GenBank/DDBJ databases">
        <title>Infants hospitalized years apart are colonized by the same room-sourced microbial strains.</title>
        <authorList>
            <person name="Brooks B."/>
            <person name="Olm M.R."/>
            <person name="Firek B.A."/>
            <person name="Baker R."/>
            <person name="Thomas B.C."/>
            <person name="Morowitz M.J."/>
            <person name="Banfield J.F."/>
        </authorList>
    </citation>
    <scope>NUCLEOTIDE SEQUENCE [LARGE SCALE GENOMIC DNA]</scope>
    <source>
        <strain evidence="2">S2_003_000_R2_14</strain>
    </source>
</reference>
<feature type="transmembrane region" description="Helical" evidence="1">
    <location>
        <begin position="337"/>
        <end position="364"/>
    </location>
</feature>
<name>A0A2W5TJL1_9BACT</name>
<feature type="transmembrane region" description="Helical" evidence="1">
    <location>
        <begin position="290"/>
        <end position="317"/>
    </location>
</feature>
<feature type="transmembrane region" description="Helical" evidence="1">
    <location>
        <begin position="172"/>
        <end position="189"/>
    </location>
</feature>
<keyword evidence="1" id="KW-0812">Transmembrane</keyword>
<protein>
    <submittedName>
        <fullName evidence="2">Uncharacterized protein</fullName>
    </submittedName>
</protein>
<feature type="transmembrane region" description="Helical" evidence="1">
    <location>
        <begin position="107"/>
        <end position="124"/>
    </location>
</feature>
<feature type="transmembrane region" description="Helical" evidence="1">
    <location>
        <begin position="44"/>
        <end position="62"/>
    </location>
</feature>
<evidence type="ECO:0000256" key="1">
    <source>
        <dbReference type="SAM" id="Phobius"/>
    </source>
</evidence>